<sequence length="710" mass="77214">MSAENFQAWTQGQASSAITLVICSAVSFIAVVYILTRITWVATKSTISDSTDRRKTKAWMFFSTPLGWYTASLLIANALTCVHGMLEVTWIAEKGITTGNSTCGVQAAFEQVGNFATSYFMISIAVHGFNGLVRRRRFPLWACTLYMFVGWTSSIVIGVIAPRLSRLHYGPVYGSDGYACSITLEYPLLEFVFQLLPIIVTALVSAILFAVMFLILRGTVQVRSGISFNLNRNFRWTGVGTDSEEYQRFIGAIVRTMLLYPFVYTLLHMPLTLVRLVALSKMPVSFGAGVFASSCRLLIGFANSLIVYKILCIVRPAIDATVRSSGSGESFSVPELKPSPIEAPTTEPAKAFPPPRKSAEGRHPPSIRSRPSLASISTNAELRHPLLSQHPYMHTHTRSTSSDNSFMTGISLNRVITPAAELDRAIATPPRIPRQEVPIPRIDTSSSLNSLGRSASRGSTESLGLPPPPRPNHSFVSRKPLPLPPKEAIPTTPAIDDESSGDPIIPAEHRGPPQWSSGYYDESSNMSTSAAQPVPLDLSSRPSITAVTTTLPPMAVYRHSDHRPDSHYSDERADTETGVAGSVDSRGRLPSLAWATLVANAATQDVGGMALSSFNRRTPPLHRGDRDVPLDVDPPVPAALQPCSPSFPDPVFRVPTFGRNGRTRQASTDSWSVGSRSLTPEPKFNTGLRESGPATRQNSIVSRMASPTYL</sequence>
<evidence type="ECO:0000256" key="3">
    <source>
        <dbReference type="ARBA" id="ARBA00022989"/>
    </source>
</evidence>
<dbReference type="OrthoDB" id="100006at2759"/>
<dbReference type="Gene3D" id="1.20.1070.10">
    <property type="entry name" value="Rhodopsin 7-helix transmembrane proteins"/>
    <property type="match status" value="1"/>
</dbReference>
<evidence type="ECO:0000256" key="2">
    <source>
        <dbReference type="ARBA" id="ARBA00022692"/>
    </source>
</evidence>
<accession>A0A165VGM7</accession>
<feature type="transmembrane region" description="Helical" evidence="6">
    <location>
        <begin position="191"/>
        <end position="216"/>
    </location>
</feature>
<feature type="compositionally biased region" description="Basic and acidic residues" evidence="5">
    <location>
        <begin position="558"/>
        <end position="575"/>
    </location>
</feature>
<feature type="transmembrane region" description="Helical" evidence="6">
    <location>
        <begin position="17"/>
        <end position="38"/>
    </location>
</feature>
<comment type="subcellular location">
    <subcellularLocation>
        <location evidence="1">Membrane</location>
        <topology evidence="1">Multi-pass membrane protein</topology>
    </subcellularLocation>
</comment>
<evidence type="ECO:0000313" key="7">
    <source>
        <dbReference type="EMBL" id="KZT29646.1"/>
    </source>
</evidence>
<evidence type="ECO:0000256" key="5">
    <source>
        <dbReference type="SAM" id="MobiDB-lite"/>
    </source>
</evidence>
<dbReference type="PANTHER" id="PTHR23112">
    <property type="entry name" value="G PROTEIN-COUPLED RECEPTOR 157-RELATED"/>
    <property type="match status" value="1"/>
</dbReference>
<evidence type="ECO:0008006" key="9">
    <source>
        <dbReference type="Google" id="ProtNLM"/>
    </source>
</evidence>
<feature type="region of interest" description="Disordered" evidence="5">
    <location>
        <begin position="426"/>
        <end position="537"/>
    </location>
</feature>
<dbReference type="Proteomes" id="UP000076761">
    <property type="component" value="Unassembled WGS sequence"/>
</dbReference>
<feature type="transmembrane region" description="Helical" evidence="6">
    <location>
        <begin position="59"/>
        <end position="79"/>
    </location>
</feature>
<evidence type="ECO:0000313" key="8">
    <source>
        <dbReference type="Proteomes" id="UP000076761"/>
    </source>
</evidence>
<dbReference type="PANTHER" id="PTHR23112:SF37">
    <property type="entry name" value="G PROTEIN-COUPLED RECEPTOR GPR1"/>
    <property type="match status" value="1"/>
</dbReference>
<feature type="transmembrane region" description="Helical" evidence="6">
    <location>
        <begin position="258"/>
        <end position="278"/>
    </location>
</feature>
<feature type="compositionally biased region" description="Polar residues" evidence="5">
    <location>
        <begin position="514"/>
        <end position="531"/>
    </location>
</feature>
<dbReference type="SUPFAM" id="SSF81321">
    <property type="entry name" value="Family A G protein-coupled receptor-like"/>
    <property type="match status" value="1"/>
</dbReference>
<evidence type="ECO:0000256" key="4">
    <source>
        <dbReference type="ARBA" id="ARBA00023136"/>
    </source>
</evidence>
<feature type="region of interest" description="Disordered" evidence="5">
    <location>
        <begin position="323"/>
        <end position="371"/>
    </location>
</feature>
<feature type="transmembrane region" description="Helical" evidence="6">
    <location>
        <begin position="115"/>
        <end position="133"/>
    </location>
</feature>
<evidence type="ECO:0000256" key="6">
    <source>
        <dbReference type="SAM" id="Phobius"/>
    </source>
</evidence>
<evidence type="ECO:0000256" key="1">
    <source>
        <dbReference type="ARBA" id="ARBA00004141"/>
    </source>
</evidence>
<dbReference type="STRING" id="1314782.A0A165VGM7"/>
<name>A0A165VGM7_9AGAM</name>
<feature type="region of interest" description="Disordered" evidence="5">
    <location>
        <begin position="557"/>
        <end position="586"/>
    </location>
</feature>
<keyword evidence="4 6" id="KW-0472">Membrane</keyword>
<keyword evidence="8" id="KW-1185">Reference proteome</keyword>
<dbReference type="GO" id="GO:0005886">
    <property type="term" value="C:plasma membrane"/>
    <property type="evidence" value="ECO:0007669"/>
    <property type="project" value="TreeGrafter"/>
</dbReference>
<feature type="region of interest" description="Disordered" evidence="5">
    <location>
        <begin position="658"/>
        <end position="710"/>
    </location>
</feature>
<feature type="compositionally biased region" description="Polar residues" evidence="5">
    <location>
        <begin position="663"/>
        <end position="678"/>
    </location>
</feature>
<dbReference type="CDD" id="cd00637">
    <property type="entry name" value="7tm_classA_rhodopsin-like"/>
    <property type="match status" value="1"/>
</dbReference>
<dbReference type="GO" id="GO:0007189">
    <property type="term" value="P:adenylate cyclase-activating G protein-coupled receptor signaling pathway"/>
    <property type="evidence" value="ECO:0007669"/>
    <property type="project" value="TreeGrafter"/>
</dbReference>
<keyword evidence="2 6" id="KW-0812">Transmembrane</keyword>
<protein>
    <recommendedName>
        <fullName evidence="9">Glucose receptor Git3 N-terminal domain-containing protein</fullName>
    </recommendedName>
</protein>
<reference evidence="7 8" key="1">
    <citation type="journal article" date="2016" name="Mol. Biol. Evol.">
        <title>Comparative Genomics of Early-Diverging Mushroom-Forming Fungi Provides Insights into the Origins of Lignocellulose Decay Capabilities.</title>
        <authorList>
            <person name="Nagy L.G."/>
            <person name="Riley R."/>
            <person name="Tritt A."/>
            <person name="Adam C."/>
            <person name="Daum C."/>
            <person name="Floudas D."/>
            <person name="Sun H."/>
            <person name="Yadav J.S."/>
            <person name="Pangilinan J."/>
            <person name="Larsson K.H."/>
            <person name="Matsuura K."/>
            <person name="Barry K."/>
            <person name="Labutti K."/>
            <person name="Kuo R."/>
            <person name="Ohm R.A."/>
            <person name="Bhattacharya S.S."/>
            <person name="Shirouzu T."/>
            <person name="Yoshinaga Y."/>
            <person name="Martin F.M."/>
            <person name="Grigoriev I.V."/>
            <person name="Hibbett D.S."/>
        </authorList>
    </citation>
    <scope>NUCLEOTIDE SEQUENCE [LARGE SCALE GENOMIC DNA]</scope>
    <source>
        <strain evidence="7 8">HHB14362 ss-1</strain>
    </source>
</reference>
<dbReference type="AlphaFoldDB" id="A0A165VGM7"/>
<dbReference type="InParanoid" id="A0A165VGM7"/>
<feature type="transmembrane region" description="Helical" evidence="6">
    <location>
        <begin position="140"/>
        <end position="161"/>
    </location>
</feature>
<dbReference type="GO" id="GO:0004930">
    <property type="term" value="F:G protein-coupled receptor activity"/>
    <property type="evidence" value="ECO:0007669"/>
    <property type="project" value="TreeGrafter"/>
</dbReference>
<gene>
    <name evidence="7" type="ORF">NEOLEDRAFT_460954</name>
</gene>
<dbReference type="EMBL" id="KV425553">
    <property type="protein sequence ID" value="KZT29646.1"/>
    <property type="molecule type" value="Genomic_DNA"/>
</dbReference>
<keyword evidence="3 6" id="KW-1133">Transmembrane helix</keyword>
<organism evidence="7 8">
    <name type="scientific">Neolentinus lepideus HHB14362 ss-1</name>
    <dbReference type="NCBI Taxonomy" id="1314782"/>
    <lineage>
        <taxon>Eukaryota</taxon>
        <taxon>Fungi</taxon>
        <taxon>Dikarya</taxon>
        <taxon>Basidiomycota</taxon>
        <taxon>Agaricomycotina</taxon>
        <taxon>Agaricomycetes</taxon>
        <taxon>Gloeophyllales</taxon>
        <taxon>Gloeophyllaceae</taxon>
        <taxon>Neolentinus</taxon>
    </lineage>
</organism>
<feature type="compositionally biased region" description="Low complexity" evidence="5">
    <location>
        <begin position="445"/>
        <end position="459"/>
    </location>
</feature>
<proteinExistence type="predicted"/>